<evidence type="ECO:0000256" key="2">
    <source>
        <dbReference type="PROSITE-ProRule" id="PRU01091"/>
    </source>
</evidence>
<dbReference type="EMBL" id="QSJS01000018">
    <property type="protein sequence ID" value="RHD92457.1"/>
    <property type="molecule type" value="Genomic_DNA"/>
</dbReference>
<dbReference type="SMART" id="SM00862">
    <property type="entry name" value="Trans_reg_C"/>
    <property type="match status" value="1"/>
</dbReference>
<dbReference type="Proteomes" id="UP000284296">
    <property type="component" value="Unassembled WGS sequence"/>
</dbReference>
<keyword evidence="1 2" id="KW-0238">DNA-binding</keyword>
<dbReference type="CDD" id="cd00383">
    <property type="entry name" value="trans_reg_C"/>
    <property type="match status" value="1"/>
</dbReference>
<feature type="DNA-binding region" description="OmpR/PhoB-type" evidence="2">
    <location>
        <begin position="4"/>
        <end position="101"/>
    </location>
</feature>
<dbReference type="Proteomes" id="UP000261052">
    <property type="component" value="Unassembled WGS sequence"/>
</dbReference>
<evidence type="ECO:0000313" key="5">
    <source>
        <dbReference type="EMBL" id="RGT81917.1"/>
    </source>
</evidence>
<dbReference type="InterPro" id="IPR001867">
    <property type="entry name" value="OmpR/PhoB-type_DNA-bd"/>
</dbReference>
<dbReference type="SUPFAM" id="SSF46894">
    <property type="entry name" value="C-terminal effector domain of the bipartite response regulators"/>
    <property type="match status" value="1"/>
</dbReference>
<name>A0A3E4M215_9FIRM</name>
<evidence type="ECO:0000313" key="9">
    <source>
        <dbReference type="Proteomes" id="UP000284835"/>
    </source>
</evidence>
<dbReference type="GO" id="GO:0006355">
    <property type="term" value="P:regulation of DNA-templated transcription"/>
    <property type="evidence" value="ECO:0007669"/>
    <property type="project" value="InterPro"/>
</dbReference>
<evidence type="ECO:0000313" key="6">
    <source>
        <dbReference type="EMBL" id="RHD92457.1"/>
    </source>
</evidence>
<dbReference type="GO" id="GO:0003677">
    <property type="term" value="F:DNA binding"/>
    <property type="evidence" value="ECO:0007669"/>
    <property type="project" value="UniProtKB-UniRule"/>
</dbReference>
<reference evidence="7 8" key="1">
    <citation type="submission" date="2018-08" db="EMBL/GenBank/DDBJ databases">
        <title>A genome reference for cultivated species of the human gut microbiota.</title>
        <authorList>
            <person name="Zou Y."/>
            <person name="Xue W."/>
            <person name="Luo G."/>
        </authorList>
    </citation>
    <scope>NUCLEOTIDE SEQUENCE [LARGE SCALE GENOMIC DNA]</scope>
    <source>
        <strain evidence="5 8">AF18-16LB</strain>
        <strain evidence="6 9">AM30-13AC</strain>
        <strain evidence="4 7">TF11-15AC</strain>
    </source>
</reference>
<dbReference type="GO" id="GO:0000160">
    <property type="term" value="P:phosphorelay signal transduction system"/>
    <property type="evidence" value="ECO:0007669"/>
    <property type="project" value="InterPro"/>
</dbReference>
<dbReference type="Gene3D" id="1.10.10.10">
    <property type="entry name" value="Winged helix-like DNA-binding domain superfamily/Winged helix DNA-binding domain"/>
    <property type="match status" value="1"/>
</dbReference>
<evidence type="ECO:0000313" key="8">
    <source>
        <dbReference type="Proteomes" id="UP000284296"/>
    </source>
</evidence>
<dbReference type="EMBL" id="QSQP01000005">
    <property type="protein sequence ID" value="RGK43761.1"/>
    <property type="molecule type" value="Genomic_DNA"/>
</dbReference>
<dbReference type="InterPro" id="IPR016032">
    <property type="entry name" value="Sig_transdc_resp-reg_C-effctor"/>
</dbReference>
<evidence type="ECO:0000259" key="3">
    <source>
        <dbReference type="PROSITE" id="PS51755"/>
    </source>
</evidence>
<dbReference type="PROSITE" id="PS51755">
    <property type="entry name" value="OMPR_PHOB"/>
    <property type="match status" value="1"/>
</dbReference>
<comment type="caution">
    <text evidence="4">The sequence shown here is derived from an EMBL/GenBank/DDBJ whole genome shotgun (WGS) entry which is preliminary data.</text>
</comment>
<feature type="domain" description="OmpR/PhoB-type" evidence="3">
    <location>
        <begin position="4"/>
        <end position="101"/>
    </location>
</feature>
<evidence type="ECO:0000256" key="1">
    <source>
        <dbReference type="ARBA" id="ARBA00023125"/>
    </source>
</evidence>
<sequence>MIMSERYVFSENYILDLSNFSVIYNDRLCNLTTKQHDFLELFIGNPNIVLTFNQIVDAVWGLDSPSNEKQGISDLLNRLNDYKEIRNCFDSVRGIGYRFTPPIQLLIQNEVPDREPKDSIPAFIPDLSVPAAPVPEGKKVGMPDSNMVNLRSLEKF</sequence>
<organism evidence="4 7">
    <name type="scientific">Agathobacter rectalis</name>
    <dbReference type="NCBI Taxonomy" id="39491"/>
    <lineage>
        <taxon>Bacteria</taxon>
        <taxon>Bacillati</taxon>
        <taxon>Bacillota</taxon>
        <taxon>Clostridia</taxon>
        <taxon>Lachnospirales</taxon>
        <taxon>Lachnospiraceae</taxon>
        <taxon>Agathobacter</taxon>
    </lineage>
</organism>
<gene>
    <name evidence="6" type="ORF">DW775_12215</name>
    <name evidence="5" type="ORF">DWX06_06490</name>
    <name evidence="4" type="ORF">DXD13_04860</name>
</gene>
<dbReference type="Pfam" id="PF00486">
    <property type="entry name" value="Trans_reg_C"/>
    <property type="match status" value="1"/>
</dbReference>
<evidence type="ECO:0000313" key="7">
    <source>
        <dbReference type="Proteomes" id="UP000261052"/>
    </source>
</evidence>
<protein>
    <submittedName>
        <fullName evidence="4">Winged helix family transcriptional regulator</fullName>
    </submittedName>
</protein>
<dbReference type="InterPro" id="IPR036388">
    <property type="entry name" value="WH-like_DNA-bd_sf"/>
</dbReference>
<accession>A0A3E4M215</accession>
<evidence type="ECO:0000313" key="4">
    <source>
        <dbReference type="EMBL" id="RGK43761.1"/>
    </source>
</evidence>
<proteinExistence type="predicted"/>
<dbReference type="EMBL" id="QRXG01000008">
    <property type="protein sequence ID" value="RGT81917.1"/>
    <property type="molecule type" value="Genomic_DNA"/>
</dbReference>
<dbReference type="AlphaFoldDB" id="A0A3E4M215"/>
<dbReference type="Proteomes" id="UP000284835">
    <property type="component" value="Unassembled WGS sequence"/>
</dbReference>